<reference evidence="4" key="1">
    <citation type="journal article" date="2019" name="Int. J. Syst. Evol. Microbiol.">
        <title>The Global Catalogue of Microorganisms (GCM) 10K type strain sequencing project: providing services to taxonomists for standard genome sequencing and annotation.</title>
        <authorList>
            <consortium name="The Broad Institute Genomics Platform"/>
            <consortium name="The Broad Institute Genome Sequencing Center for Infectious Disease"/>
            <person name="Wu L."/>
            <person name="Ma J."/>
        </authorList>
    </citation>
    <scope>NUCLEOTIDE SEQUENCE [LARGE SCALE GENOMIC DNA]</scope>
    <source>
        <strain evidence="4">CGMCC 1.12664</strain>
    </source>
</reference>
<sequence>MLKPFVTAVALALTAAPVLGQGTRPPVSVPMPAEQVDRIWQALDLTEALDIMREEGRALSDEIARDYLAGRDGGGWDQAVERIYDPEAMDQTMRTAFAEDLSGADAAPILAFFESDLGHRIISFEMTARRSFLDRQVEDAARDLVLSGDVPEDRAALIDRFIDANDLVDFNTSGAMNTNFAFLTGLSRSDSFAMTEAEVLDQVWTESESSRADTELWLQAYLTTAYEPLSDDDLQSYLDFSRTEQGQRLNRALFAGFGEMYEQQYHALGLAVAQQMAGQDL</sequence>
<proteinExistence type="predicted"/>
<feature type="domain" description="DUF2059" evidence="2">
    <location>
        <begin position="87"/>
        <end position="144"/>
    </location>
</feature>
<evidence type="ECO:0000259" key="2">
    <source>
        <dbReference type="Pfam" id="PF09832"/>
    </source>
</evidence>
<protein>
    <recommendedName>
        <fullName evidence="2">DUF2059 domain-containing protein</fullName>
    </recommendedName>
</protein>
<dbReference type="AlphaFoldDB" id="A0A917A3Q3"/>
<dbReference type="EMBL" id="BMFJ01000001">
    <property type="protein sequence ID" value="GGE25314.1"/>
    <property type="molecule type" value="Genomic_DNA"/>
</dbReference>
<dbReference type="InterPro" id="IPR018637">
    <property type="entry name" value="DUF2059"/>
</dbReference>
<dbReference type="RefSeq" id="WP_188476766.1">
    <property type="nucleotide sequence ID" value="NZ_BMFJ01000001.1"/>
</dbReference>
<name>A0A917A3Q3_9RHOB</name>
<dbReference type="Pfam" id="PF09832">
    <property type="entry name" value="DUF2059"/>
    <property type="match status" value="1"/>
</dbReference>
<keyword evidence="4" id="KW-1185">Reference proteome</keyword>
<dbReference type="Proteomes" id="UP000612855">
    <property type="component" value="Unassembled WGS sequence"/>
</dbReference>
<gene>
    <name evidence="3" type="ORF">GCM10011360_12130</name>
</gene>
<feature type="chain" id="PRO_5036850233" description="DUF2059 domain-containing protein" evidence="1">
    <location>
        <begin position="21"/>
        <end position="281"/>
    </location>
</feature>
<evidence type="ECO:0000256" key="1">
    <source>
        <dbReference type="SAM" id="SignalP"/>
    </source>
</evidence>
<evidence type="ECO:0000313" key="4">
    <source>
        <dbReference type="Proteomes" id="UP000612855"/>
    </source>
</evidence>
<evidence type="ECO:0000313" key="3">
    <source>
        <dbReference type="EMBL" id="GGE25314.1"/>
    </source>
</evidence>
<feature type="signal peptide" evidence="1">
    <location>
        <begin position="1"/>
        <end position="20"/>
    </location>
</feature>
<keyword evidence="1" id="KW-0732">Signal</keyword>
<organism evidence="3 4">
    <name type="scientific">Primorskyibacter flagellatus</name>
    <dbReference type="NCBI Taxonomy" id="1387277"/>
    <lineage>
        <taxon>Bacteria</taxon>
        <taxon>Pseudomonadati</taxon>
        <taxon>Pseudomonadota</taxon>
        <taxon>Alphaproteobacteria</taxon>
        <taxon>Rhodobacterales</taxon>
        <taxon>Roseobacteraceae</taxon>
        <taxon>Primorskyibacter</taxon>
    </lineage>
</organism>
<comment type="caution">
    <text evidence="3">The sequence shown here is derived from an EMBL/GenBank/DDBJ whole genome shotgun (WGS) entry which is preliminary data.</text>
</comment>
<accession>A0A917A3Q3</accession>